<keyword evidence="3" id="KW-1185">Reference proteome</keyword>
<keyword evidence="1" id="KW-0812">Transmembrane</keyword>
<keyword evidence="1" id="KW-1133">Transmembrane helix</keyword>
<protein>
    <submittedName>
        <fullName evidence="2">Uncharacterized protein</fullName>
    </submittedName>
</protein>
<evidence type="ECO:0000313" key="2">
    <source>
        <dbReference type="EMBL" id="SEK30618.1"/>
    </source>
</evidence>
<dbReference type="EMBL" id="FOBH01000001">
    <property type="protein sequence ID" value="SEK30618.1"/>
    <property type="molecule type" value="Genomic_DNA"/>
</dbReference>
<sequence length="78" mass="8855">MSQSHNGQLRLLRLVQGSAMTPFNSICSINLQPYLYEIRSRYKFVNTILFLCARFTVVAITIPSRKLMKVNSVFASGL</sequence>
<gene>
    <name evidence="2" type="ORF">SAMN05216387_101112</name>
</gene>
<dbReference type="Proteomes" id="UP000198620">
    <property type="component" value="Unassembled WGS sequence"/>
</dbReference>
<proteinExistence type="predicted"/>
<name>A0A1H7FXG6_9PROT</name>
<feature type="transmembrane region" description="Helical" evidence="1">
    <location>
        <begin position="44"/>
        <end position="62"/>
    </location>
</feature>
<dbReference type="AlphaFoldDB" id="A0A1H7FXG6"/>
<reference evidence="2 3" key="1">
    <citation type="submission" date="2016-10" db="EMBL/GenBank/DDBJ databases">
        <authorList>
            <person name="de Groot N.N."/>
        </authorList>
    </citation>
    <scope>NUCLEOTIDE SEQUENCE [LARGE SCALE GENOMIC DNA]</scope>
    <source>
        <strain evidence="2 3">Nv1</strain>
    </source>
</reference>
<evidence type="ECO:0000313" key="3">
    <source>
        <dbReference type="Proteomes" id="UP000198620"/>
    </source>
</evidence>
<accession>A0A1H7FXG6</accession>
<organism evidence="2 3">
    <name type="scientific">Nitrosovibrio tenuis</name>
    <dbReference type="NCBI Taxonomy" id="1233"/>
    <lineage>
        <taxon>Bacteria</taxon>
        <taxon>Pseudomonadati</taxon>
        <taxon>Pseudomonadota</taxon>
        <taxon>Betaproteobacteria</taxon>
        <taxon>Nitrosomonadales</taxon>
        <taxon>Nitrosomonadaceae</taxon>
        <taxon>Nitrosovibrio</taxon>
    </lineage>
</organism>
<keyword evidence="1" id="KW-0472">Membrane</keyword>
<evidence type="ECO:0000256" key="1">
    <source>
        <dbReference type="SAM" id="Phobius"/>
    </source>
</evidence>